<dbReference type="PROSITE" id="PS51186">
    <property type="entry name" value="GNAT"/>
    <property type="match status" value="1"/>
</dbReference>
<dbReference type="STRING" id="658219.SAMN05216212_0806"/>
<evidence type="ECO:0000313" key="2">
    <source>
        <dbReference type="EMBL" id="SDJ71515.1"/>
    </source>
</evidence>
<keyword evidence="3" id="KW-1185">Reference proteome</keyword>
<dbReference type="Proteomes" id="UP000199305">
    <property type="component" value="Unassembled WGS sequence"/>
</dbReference>
<sequence length="140" mass="15818">MIQLIENDDLISAANLALCNMKSYYHKYSVDWGVEVIVESTQNLENFDLCADGVLVGIMRLTFEGGRCQLRDLQIKPEIQSNGYGSKAIAEAKRIAMEKGLAAIDLKVFKCSPARNLYFRLGFTIDAEDDRFYYMSLDIS</sequence>
<gene>
    <name evidence="2" type="ORF">SAMN05216212_0806</name>
</gene>
<feature type="domain" description="N-acetyltransferase" evidence="1">
    <location>
        <begin position="1"/>
        <end position="140"/>
    </location>
</feature>
<protein>
    <submittedName>
        <fullName evidence="2">Acetyltransferase (GNAT) family protein</fullName>
    </submittedName>
</protein>
<evidence type="ECO:0000313" key="3">
    <source>
        <dbReference type="Proteomes" id="UP000199305"/>
    </source>
</evidence>
<dbReference type="Gene3D" id="3.40.630.30">
    <property type="match status" value="1"/>
</dbReference>
<dbReference type="AlphaFoldDB" id="A0A1G8W1A6"/>
<dbReference type="RefSeq" id="WP_091508550.1">
    <property type="nucleotide sequence ID" value="NZ_FNFH01000001.1"/>
</dbReference>
<dbReference type="InterPro" id="IPR016181">
    <property type="entry name" value="Acyl_CoA_acyltransferase"/>
</dbReference>
<reference evidence="3" key="1">
    <citation type="submission" date="2016-10" db="EMBL/GenBank/DDBJ databases">
        <authorList>
            <person name="Varghese N."/>
            <person name="Submissions S."/>
        </authorList>
    </citation>
    <scope>NUCLEOTIDE SEQUENCE [LARGE SCALE GENOMIC DNA]</scope>
    <source>
        <strain evidence="3">CGMCC 1.10658</strain>
    </source>
</reference>
<keyword evidence="2" id="KW-0808">Transferase</keyword>
<proteinExistence type="predicted"/>
<dbReference type="SUPFAM" id="SSF55729">
    <property type="entry name" value="Acyl-CoA N-acyltransferases (Nat)"/>
    <property type="match status" value="1"/>
</dbReference>
<name>A0A1G8W1A6_9GAMM</name>
<accession>A0A1G8W1A6</accession>
<dbReference type="Pfam" id="PF00583">
    <property type="entry name" value="Acetyltransf_1"/>
    <property type="match status" value="1"/>
</dbReference>
<dbReference type="EMBL" id="FNFH01000001">
    <property type="protein sequence ID" value="SDJ71515.1"/>
    <property type="molecule type" value="Genomic_DNA"/>
</dbReference>
<dbReference type="InterPro" id="IPR000182">
    <property type="entry name" value="GNAT_dom"/>
</dbReference>
<dbReference type="GO" id="GO:0016747">
    <property type="term" value="F:acyltransferase activity, transferring groups other than amino-acyl groups"/>
    <property type="evidence" value="ECO:0007669"/>
    <property type="project" value="InterPro"/>
</dbReference>
<dbReference type="OrthoDB" id="6871659at2"/>
<organism evidence="2 3">
    <name type="scientific">Microbulbifer yueqingensis</name>
    <dbReference type="NCBI Taxonomy" id="658219"/>
    <lineage>
        <taxon>Bacteria</taxon>
        <taxon>Pseudomonadati</taxon>
        <taxon>Pseudomonadota</taxon>
        <taxon>Gammaproteobacteria</taxon>
        <taxon>Cellvibrionales</taxon>
        <taxon>Microbulbiferaceae</taxon>
        <taxon>Microbulbifer</taxon>
    </lineage>
</organism>
<evidence type="ECO:0000259" key="1">
    <source>
        <dbReference type="PROSITE" id="PS51186"/>
    </source>
</evidence>